<keyword evidence="7 8" id="KW-0501">Molybdenum cofactor biosynthesis</keyword>
<evidence type="ECO:0000259" key="9">
    <source>
        <dbReference type="Pfam" id="PF12804"/>
    </source>
</evidence>
<comment type="subcellular location">
    <subcellularLocation>
        <location evidence="8">Cytoplasm</location>
    </subcellularLocation>
</comment>
<dbReference type="SUPFAM" id="SSF53448">
    <property type="entry name" value="Nucleotide-diphospho-sugar transferases"/>
    <property type="match status" value="1"/>
</dbReference>
<keyword evidence="6 8" id="KW-0342">GTP-binding</keyword>
<comment type="cofactor">
    <cofactor evidence="8">
        <name>Mg(2+)</name>
        <dbReference type="ChEBI" id="CHEBI:18420"/>
    </cofactor>
</comment>
<evidence type="ECO:0000256" key="2">
    <source>
        <dbReference type="ARBA" id="ARBA00022679"/>
    </source>
</evidence>
<dbReference type="GO" id="GO:0005737">
    <property type="term" value="C:cytoplasm"/>
    <property type="evidence" value="ECO:0007669"/>
    <property type="project" value="UniProtKB-SubCell"/>
</dbReference>
<comment type="domain">
    <text evidence="8">The N-terminal domain determines nucleotide recognition and specific binding, while the C-terminal domain determines the specific binding to the target protein.</text>
</comment>
<dbReference type="Gene3D" id="3.90.550.10">
    <property type="entry name" value="Spore Coat Polysaccharide Biosynthesis Protein SpsA, Chain A"/>
    <property type="match status" value="1"/>
</dbReference>
<dbReference type="PANTHER" id="PTHR19136:SF81">
    <property type="entry name" value="MOLYBDENUM COFACTOR GUANYLYLTRANSFERASE"/>
    <property type="match status" value="1"/>
</dbReference>
<feature type="binding site" evidence="8">
    <location>
        <begin position="8"/>
        <end position="10"/>
    </location>
    <ligand>
        <name>GTP</name>
        <dbReference type="ChEBI" id="CHEBI:37565"/>
    </ligand>
</feature>
<gene>
    <name evidence="8" type="primary">mobA</name>
    <name evidence="10" type="ORF">QQ91_008475</name>
</gene>
<proteinExistence type="inferred from homology"/>
<keyword evidence="10" id="KW-0548">Nucleotidyltransferase</keyword>
<feature type="binding site" evidence="8">
    <location>
        <position position="99"/>
    </location>
    <ligand>
        <name>Mg(2+)</name>
        <dbReference type="ChEBI" id="CHEBI:18420"/>
    </ligand>
</feature>
<evidence type="ECO:0000313" key="10">
    <source>
        <dbReference type="EMBL" id="NEV67151.1"/>
    </source>
</evidence>
<comment type="similarity">
    <text evidence="8">Belongs to the MobA family.</text>
</comment>
<name>A0A0C1UP11_9CYAN</name>
<feature type="binding site" evidence="8">
    <location>
        <position position="20"/>
    </location>
    <ligand>
        <name>GTP</name>
        <dbReference type="ChEBI" id="CHEBI:37565"/>
    </ligand>
</feature>
<dbReference type="GO" id="GO:0061603">
    <property type="term" value="F:molybdenum cofactor guanylyltransferase activity"/>
    <property type="evidence" value="ECO:0007669"/>
    <property type="project" value="UniProtKB-EC"/>
</dbReference>
<keyword evidence="1 8" id="KW-0963">Cytoplasm</keyword>
<dbReference type="HAMAP" id="MF_00316">
    <property type="entry name" value="MobA"/>
    <property type="match status" value="1"/>
</dbReference>
<comment type="caution">
    <text evidence="10">The sequence shown here is derived from an EMBL/GenBank/DDBJ whole genome shotgun (WGS) entry which is preliminary data.</text>
</comment>
<reference evidence="10" key="1">
    <citation type="submission" date="2014-11" db="EMBL/GenBank/DDBJ databases">
        <authorList>
            <person name="Malar M.C."/>
            <person name="Sen D."/>
            <person name="Tripathy S."/>
        </authorList>
    </citation>
    <scope>NUCLEOTIDE SEQUENCE</scope>
    <source>
        <strain evidence="10">BDU141951</strain>
    </source>
</reference>
<feature type="domain" description="MobA-like NTP transferase" evidence="9">
    <location>
        <begin position="5"/>
        <end position="162"/>
    </location>
</feature>
<comment type="caution">
    <text evidence="8">Lacks conserved residue(s) required for the propagation of feature annotation.</text>
</comment>
<dbReference type="Pfam" id="PF12804">
    <property type="entry name" value="NTP_transf_3"/>
    <property type="match status" value="1"/>
</dbReference>
<evidence type="ECO:0000256" key="8">
    <source>
        <dbReference type="HAMAP-Rule" id="MF_00316"/>
    </source>
</evidence>
<dbReference type="InterPro" id="IPR013482">
    <property type="entry name" value="Molybde_CF_guanTrfase"/>
</dbReference>
<dbReference type="CDD" id="cd02503">
    <property type="entry name" value="MobA"/>
    <property type="match status" value="1"/>
</dbReference>
<dbReference type="EMBL" id="JTHE02000003">
    <property type="protein sequence ID" value="NEV67151.1"/>
    <property type="molecule type" value="Genomic_DNA"/>
</dbReference>
<dbReference type="GO" id="GO:0046872">
    <property type="term" value="F:metal ion binding"/>
    <property type="evidence" value="ECO:0007669"/>
    <property type="project" value="UniProtKB-KW"/>
</dbReference>
<dbReference type="PANTHER" id="PTHR19136">
    <property type="entry name" value="MOLYBDENUM COFACTOR GUANYLYLTRANSFERASE"/>
    <property type="match status" value="1"/>
</dbReference>
<reference evidence="10" key="3">
    <citation type="submission" date="2020-02" db="EMBL/GenBank/DDBJ databases">
        <authorList>
            <person name="Sarangi A.N."/>
            <person name="Ghosh S."/>
            <person name="Mukherjee M."/>
            <person name="Tripathy S."/>
        </authorList>
    </citation>
    <scope>NUCLEOTIDE SEQUENCE</scope>
    <source>
        <strain evidence="10">BDU141951</strain>
    </source>
</reference>
<evidence type="ECO:0000256" key="4">
    <source>
        <dbReference type="ARBA" id="ARBA00022741"/>
    </source>
</evidence>
<evidence type="ECO:0000256" key="5">
    <source>
        <dbReference type="ARBA" id="ARBA00022842"/>
    </source>
</evidence>
<comment type="function">
    <text evidence="8">Transfers a GMP moiety from GTP to Mo-molybdopterin (Mo-MPT) cofactor (Moco or molybdenum cofactor) to form Mo-molybdopterin guanine dinucleotide (Mo-MGD) cofactor.</text>
</comment>
<dbReference type="GO" id="GO:0006777">
    <property type="term" value="P:Mo-molybdopterin cofactor biosynthetic process"/>
    <property type="evidence" value="ECO:0007669"/>
    <property type="project" value="UniProtKB-KW"/>
</dbReference>
<protein>
    <recommendedName>
        <fullName evidence="8">Probable molybdenum cofactor guanylyltransferase</fullName>
        <shortName evidence="8">MoCo guanylyltransferase</shortName>
        <ecNumber evidence="8">2.7.7.77</ecNumber>
    </recommendedName>
    <alternativeName>
        <fullName evidence="8">GTP:molybdopterin guanylyltransferase</fullName>
    </alternativeName>
    <alternativeName>
        <fullName evidence="8">Mo-MPT guanylyltransferase</fullName>
    </alternativeName>
    <alternativeName>
        <fullName evidence="8">Molybdopterin guanylyltransferase</fullName>
    </alternativeName>
    <alternativeName>
        <fullName evidence="8">Molybdopterin-guanine dinucleotide synthase</fullName>
        <shortName evidence="8">MGD synthase</shortName>
    </alternativeName>
</protein>
<keyword evidence="2 8" id="KW-0808">Transferase</keyword>
<organism evidence="10">
    <name type="scientific">Lyngbya confervoides BDU141951</name>
    <dbReference type="NCBI Taxonomy" id="1574623"/>
    <lineage>
        <taxon>Bacteria</taxon>
        <taxon>Bacillati</taxon>
        <taxon>Cyanobacteriota</taxon>
        <taxon>Cyanophyceae</taxon>
        <taxon>Oscillatoriophycideae</taxon>
        <taxon>Oscillatoriales</taxon>
        <taxon>Microcoleaceae</taxon>
        <taxon>Lyngbya</taxon>
    </lineage>
</organism>
<reference evidence="10" key="2">
    <citation type="journal article" date="2015" name="Genome Announc.">
        <title>Draft Genome Sequence of Filamentous Marine Cyanobacterium Lyngbya confervoides Strain BDU141951.</title>
        <authorList>
            <person name="Chandrababunaidu M.M."/>
            <person name="Sen D."/>
            <person name="Tripathy S."/>
        </authorList>
    </citation>
    <scope>NUCLEOTIDE SEQUENCE</scope>
    <source>
        <strain evidence="10">BDU141951</strain>
    </source>
</reference>
<dbReference type="InterPro" id="IPR029044">
    <property type="entry name" value="Nucleotide-diphossugar_trans"/>
</dbReference>
<evidence type="ECO:0000256" key="1">
    <source>
        <dbReference type="ARBA" id="ARBA00022490"/>
    </source>
</evidence>
<dbReference type="EC" id="2.7.7.77" evidence="8"/>
<evidence type="ECO:0000256" key="3">
    <source>
        <dbReference type="ARBA" id="ARBA00022723"/>
    </source>
</evidence>
<keyword evidence="3 8" id="KW-0479">Metal-binding</keyword>
<sequence length="194" mass="21366">MNLSAVILAGGKSERMGQDKALLTIEGVPLLRRTWAVAHRLTPDVRIVTSRRDRYQSLLPPDVTWLDESTPGGPLLAFEQALRACSSAATDWLLLLACDLPNLQVEPLQQWSQSLAQLSPEAIAHVPKTAQGWEPLCGFYRSTSLPSLQEYLSTGQRSFQAWLNAAPVVAITDVPIGLLANCNTPEDWHRLTQT</sequence>
<evidence type="ECO:0000256" key="7">
    <source>
        <dbReference type="ARBA" id="ARBA00023150"/>
    </source>
</evidence>
<evidence type="ECO:0000256" key="6">
    <source>
        <dbReference type="ARBA" id="ARBA00023134"/>
    </source>
</evidence>
<dbReference type="InterPro" id="IPR025877">
    <property type="entry name" value="MobA-like_NTP_Trfase"/>
</dbReference>
<dbReference type="NCBIfam" id="NF002741">
    <property type="entry name" value="PRK02726.1"/>
    <property type="match status" value="1"/>
</dbReference>
<keyword evidence="4 8" id="KW-0547">Nucleotide-binding</keyword>
<keyword evidence="5 8" id="KW-0460">Magnesium</keyword>
<dbReference type="GO" id="GO:0005525">
    <property type="term" value="F:GTP binding"/>
    <property type="evidence" value="ECO:0007669"/>
    <property type="project" value="UniProtKB-UniRule"/>
</dbReference>
<accession>A0A0C1UP11</accession>
<comment type="catalytic activity">
    <reaction evidence="8">
        <text>Mo-molybdopterin + GTP + H(+) = Mo-molybdopterin guanine dinucleotide + diphosphate</text>
        <dbReference type="Rhea" id="RHEA:34243"/>
        <dbReference type="ChEBI" id="CHEBI:15378"/>
        <dbReference type="ChEBI" id="CHEBI:33019"/>
        <dbReference type="ChEBI" id="CHEBI:37565"/>
        <dbReference type="ChEBI" id="CHEBI:71302"/>
        <dbReference type="ChEBI" id="CHEBI:71310"/>
        <dbReference type="EC" id="2.7.7.77"/>
    </reaction>
</comment>
<feature type="binding site" evidence="8">
    <location>
        <position position="99"/>
    </location>
    <ligand>
        <name>GTP</name>
        <dbReference type="ChEBI" id="CHEBI:37565"/>
    </ligand>
</feature>
<dbReference type="AlphaFoldDB" id="A0A0C1UP11"/>